<organism evidence="13 14">
    <name type="scientific">Legionella dresdenensis</name>
    <dbReference type="NCBI Taxonomy" id="450200"/>
    <lineage>
        <taxon>Bacteria</taxon>
        <taxon>Pseudomonadati</taxon>
        <taxon>Pseudomonadota</taxon>
        <taxon>Gammaproteobacteria</taxon>
        <taxon>Legionellales</taxon>
        <taxon>Legionellaceae</taxon>
        <taxon>Legionella</taxon>
    </lineage>
</organism>
<dbReference type="PANTHER" id="PTHR34981">
    <property type="entry name" value="CELL DIVISION PROTEIN ZAPA"/>
    <property type="match status" value="1"/>
</dbReference>
<evidence type="ECO:0000256" key="7">
    <source>
        <dbReference type="ARBA" id="ARBA00023210"/>
    </source>
</evidence>
<dbReference type="GO" id="GO:0051301">
    <property type="term" value="P:cell division"/>
    <property type="evidence" value="ECO:0007669"/>
    <property type="project" value="UniProtKB-KW"/>
</dbReference>
<dbReference type="InterPro" id="IPR007838">
    <property type="entry name" value="Cell_div_ZapA-like"/>
</dbReference>
<dbReference type="Gene3D" id="3.30.160.880">
    <property type="entry name" value="Cell division protein ZapA protomer, N-terminal domain"/>
    <property type="match status" value="1"/>
</dbReference>
<evidence type="ECO:0000313" key="13">
    <source>
        <dbReference type="EMBL" id="MFC3908277.1"/>
    </source>
</evidence>
<feature type="coiled-coil region" evidence="12">
    <location>
        <begin position="18"/>
        <end position="45"/>
    </location>
</feature>
<dbReference type="Proteomes" id="UP001595758">
    <property type="component" value="Unassembled WGS sequence"/>
</dbReference>
<keyword evidence="8" id="KW-0131">Cell cycle</keyword>
<keyword evidence="7" id="KW-0717">Septation</keyword>
<protein>
    <recommendedName>
        <fullName evidence="3">Cell division protein ZapA</fullName>
    </recommendedName>
    <alternativeName>
        <fullName evidence="11">Z ring-associated protein ZapA</fullName>
    </alternativeName>
</protein>
<keyword evidence="4" id="KW-0963">Cytoplasm</keyword>
<evidence type="ECO:0000256" key="9">
    <source>
        <dbReference type="ARBA" id="ARBA00024910"/>
    </source>
</evidence>
<keyword evidence="5 13" id="KW-0132">Cell division</keyword>
<comment type="function">
    <text evidence="9">Activator of cell division through the inhibition of FtsZ GTPase activity, therefore promoting FtsZ assembly into bundles of protofilaments necessary for the formation of the division Z ring. It is recruited early at mid-cell but it is not essential for cell division.</text>
</comment>
<dbReference type="PANTHER" id="PTHR34981:SF1">
    <property type="entry name" value="CELL DIVISION PROTEIN ZAPA"/>
    <property type="match status" value="1"/>
</dbReference>
<evidence type="ECO:0000256" key="4">
    <source>
        <dbReference type="ARBA" id="ARBA00022490"/>
    </source>
</evidence>
<comment type="similarity">
    <text evidence="2">Belongs to the ZapA family. Type 1 subfamily.</text>
</comment>
<evidence type="ECO:0000256" key="3">
    <source>
        <dbReference type="ARBA" id="ARBA00015195"/>
    </source>
</evidence>
<dbReference type="Gene3D" id="1.20.5.50">
    <property type="match status" value="1"/>
</dbReference>
<dbReference type="SUPFAM" id="SSF102829">
    <property type="entry name" value="Cell division protein ZapA-like"/>
    <property type="match status" value="1"/>
</dbReference>
<dbReference type="InterPro" id="IPR042233">
    <property type="entry name" value="Cell_div_ZapA_N"/>
</dbReference>
<evidence type="ECO:0000256" key="6">
    <source>
        <dbReference type="ARBA" id="ARBA00023054"/>
    </source>
</evidence>
<name>A0ABV8CDU4_9GAMM</name>
<keyword evidence="6 12" id="KW-0175">Coiled coil</keyword>
<evidence type="ECO:0000256" key="5">
    <source>
        <dbReference type="ARBA" id="ARBA00022618"/>
    </source>
</evidence>
<reference evidence="14" key="1">
    <citation type="journal article" date="2019" name="Int. J. Syst. Evol. Microbiol.">
        <title>The Global Catalogue of Microorganisms (GCM) 10K type strain sequencing project: providing services to taxonomists for standard genome sequencing and annotation.</title>
        <authorList>
            <consortium name="The Broad Institute Genomics Platform"/>
            <consortium name="The Broad Institute Genome Sequencing Center for Infectious Disease"/>
            <person name="Wu L."/>
            <person name="Ma J."/>
        </authorList>
    </citation>
    <scope>NUCLEOTIDE SEQUENCE [LARGE SCALE GENOMIC DNA]</scope>
    <source>
        <strain evidence="14">CCUG 59858</strain>
    </source>
</reference>
<dbReference type="InterPro" id="IPR036192">
    <property type="entry name" value="Cell_div_ZapA-like_sf"/>
</dbReference>
<dbReference type="RefSeq" id="WP_382341403.1">
    <property type="nucleotide sequence ID" value="NZ_JBHSAB010000004.1"/>
</dbReference>
<proteinExistence type="inferred from homology"/>
<keyword evidence="14" id="KW-1185">Reference proteome</keyword>
<evidence type="ECO:0000313" key="14">
    <source>
        <dbReference type="Proteomes" id="UP001595758"/>
    </source>
</evidence>
<evidence type="ECO:0000256" key="2">
    <source>
        <dbReference type="ARBA" id="ARBA00010074"/>
    </source>
</evidence>
<dbReference type="EMBL" id="JBHSAB010000004">
    <property type="protein sequence ID" value="MFC3908277.1"/>
    <property type="molecule type" value="Genomic_DNA"/>
</dbReference>
<evidence type="ECO:0000256" key="12">
    <source>
        <dbReference type="SAM" id="Coils"/>
    </source>
</evidence>
<evidence type="ECO:0000256" key="1">
    <source>
        <dbReference type="ARBA" id="ARBA00004496"/>
    </source>
</evidence>
<comment type="subunit">
    <text evidence="10">Homodimer. Interacts with FtsZ.</text>
</comment>
<comment type="subcellular location">
    <subcellularLocation>
        <location evidence="1">Cytoplasm</location>
    </subcellularLocation>
</comment>
<evidence type="ECO:0000256" key="10">
    <source>
        <dbReference type="ARBA" id="ARBA00026068"/>
    </source>
</evidence>
<gene>
    <name evidence="13" type="ORF">ACFORL_04200</name>
</gene>
<sequence>MTATKSCSVKLLNKSYEIKCPENEAANLQKAAERLNEQLLSNKRKFKQLDDFQNLVLASLHISHELITCQKQQEKQRNQVTQFINSLENKINQVVQGGSHFEPQTEQAD</sequence>
<accession>A0ABV8CDU4</accession>
<dbReference type="Pfam" id="PF05164">
    <property type="entry name" value="ZapA"/>
    <property type="match status" value="1"/>
</dbReference>
<evidence type="ECO:0000256" key="8">
    <source>
        <dbReference type="ARBA" id="ARBA00023306"/>
    </source>
</evidence>
<evidence type="ECO:0000256" key="11">
    <source>
        <dbReference type="ARBA" id="ARBA00033158"/>
    </source>
</evidence>
<comment type="caution">
    <text evidence="13">The sequence shown here is derived from an EMBL/GenBank/DDBJ whole genome shotgun (WGS) entry which is preliminary data.</text>
</comment>